<dbReference type="InterPro" id="IPR011545">
    <property type="entry name" value="DEAD/DEAH_box_helicase_dom"/>
</dbReference>
<proteinExistence type="predicted"/>
<protein>
    <submittedName>
        <fullName evidence="6">Putative helicase</fullName>
    </submittedName>
</protein>
<dbReference type="OrthoDB" id="143059at2"/>
<dbReference type="InterPro" id="IPR014001">
    <property type="entry name" value="Helicase_ATP-bd"/>
</dbReference>
<dbReference type="SMART" id="SM00490">
    <property type="entry name" value="HELICc"/>
    <property type="match status" value="1"/>
</dbReference>
<feature type="domain" description="Helicase ATP-binding" evidence="4">
    <location>
        <begin position="67"/>
        <end position="254"/>
    </location>
</feature>
<dbReference type="PROSITE" id="PS51192">
    <property type="entry name" value="HELICASE_ATP_BIND_1"/>
    <property type="match status" value="1"/>
</dbReference>
<reference evidence="6 7" key="1">
    <citation type="submission" date="2017-02" db="EMBL/GenBank/DDBJ databases">
        <authorList>
            <person name="Peterson S.W."/>
        </authorList>
    </citation>
    <scope>NUCLEOTIDE SEQUENCE [LARGE SCALE GENOMIC DNA]</scope>
    <source>
        <strain evidence="6 7">CIP104813</strain>
    </source>
</reference>
<dbReference type="CDD" id="cd18797">
    <property type="entry name" value="SF2_C_Hrq"/>
    <property type="match status" value="1"/>
</dbReference>
<dbReference type="InterPro" id="IPR001650">
    <property type="entry name" value="Helicase_C-like"/>
</dbReference>
<dbReference type="InterPro" id="IPR022307">
    <property type="entry name" value="Helicase_put_actinobac"/>
</dbReference>
<dbReference type="InterPro" id="IPR018973">
    <property type="entry name" value="MZB"/>
</dbReference>
<name>A0A1X6WT06_9MICO</name>
<keyword evidence="6" id="KW-0378">Hydrolase</keyword>
<dbReference type="EMBL" id="FWFG01000010">
    <property type="protein sequence ID" value="SLM87988.1"/>
    <property type="molecule type" value="Genomic_DNA"/>
</dbReference>
<evidence type="ECO:0000256" key="2">
    <source>
        <dbReference type="ARBA" id="ARBA00022840"/>
    </source>
</evidence>
<dbReference type="GO" id="GO:0003676">
    <property type="term" value="F:nucleic acid binding"/>
    <property type="evidence" value="ECO:0007669"/>
    <property type="project" value="InterPro"/>
</dbReference>
<dbReference type="Pfam" id="PF00271">
    <property type="entry name" value="Helicase_C"/>
    <property type="match status" value="1"/>
</dbReference>
<evidence type="ECO:0000256" key="1">
    <source>
        <dbReference type="ARBA" id="ARBA00022741"/>
    </source>
</evidence>
<keyword evidence="1" id="KW-0547">Nucleotide-binding</keyword>
<organism evidence="6 7">
    <name type="scientific">Brachybacterium nesterenkovii</name>
    <dbReference type="NCBI Taxonomy" id="47847"/>
    <lineage>
        <taxon>Bacteria</taxon>
        <taxon>Bacillati</taxon>
        <taxon>Actinomycetota</taxon>
        <taxon>Actinomycetes</taxon>
        <taxon>Micrococcales</taxon>
        <taxon>Dermabacteraceae</taxon>
        <taxon>Brachybacterium</taxon>
    </lineage>
</organism>
<dbReference type="CDD" id="cd17923">
    <property type="entry name" value="DEXHc_Hrq1-like"/>
    <property type="match status" value="1"/>
</dbReference>
<feature type="region of interest" description="Disordered" evidence="3">
    <location>
        <begin position="338"/>
        <end position="358"/>
    </location>
</feature>
<dbReference type="InterPro" id="IPR055227">
    <property type="entry name" value="HRQ1_WHD"/>
</dbReference>
<dbReference type="NCBIfam" id="TIGR03817">
    <property type="entry name" value="DECH_helic"/>
    <property type="match status" value="1"/>
</dbReference>
<evidence type="ECO:0000313" key="7">
    <source>
        <dbReference type="Proteomes" id="UP000195981"/>
    </source>
</evidence>
<evidence type="ECO:0000313" key="6">
    <source>
        <dbReference type="EMBL" id="SLM87988.1"/>
    </source>
</evidence>
<dbReference type="Pfam" id="PF09369">
    <property type="entry name" value="MZB"/>
    <property type="match status" value="1"/>
</dbReference>
<dbReference type="PANTHER" id="PTHR47957">
    <property type="entry name" value="ATP-DEPENDENT HELICASE HRQ1"/>
    <property type="match status" value="1"/>
</dbReference>
<evidence type="ECO:0000259" key="4">
    <source>
        <dbReference type="PROSITE" id="PS51192"/>
    </source>
</evidence>
<dbReference type="Pfam" id="PF22982">
    <property type="entry name" value="WHD_HRQ1"/>
    <property type="match status" value="1"/>
</dbReference>
<keyword evidence="7" id="KW-1185">Reference proteome</keyword>
<evidence type="ECO:0000256" key="3">
    <source>
        <dbReference type="SAM" id="MobiDB-lite"/>
    </source>
</evidence>
<evidence type="ECO:0000259" key="5">
    <source>
        <dbReference type="PROSITE" id="PS51194"/>
    </source>
</evidence>
<keyword evidence="2" id="KW-0067">ATP-binding</keyword>
<dbReference type="PANTHER" id="PTHR47957:SF3">
    <property type="entry name" value="ATP-DEPENDENT HELICASE HRQ1"/>
    <property type="match status" value="1"/>
</dbReference>
<dbReference type="InterPro" id="IPR027417">
    <property type="entry name" value="P-loop_NTPase"/>
</dbReference>
<feature type="region of interest" description="Disordered" evidence="3">
    <location>
        <begin position="274"/>
        <end position="298"/>
    </location>
</feature>
<dbReference type="GO" id="GO:0005524">
    <property type="term" value="F:ATP binding"/>
    <property type="evidence" value="ECO:0007669"/>
    <property type="project" value="UniProtKB-KW"/>
</dbReference>
<dbReference type="GO" id="GO:0006289">
    <property type="term" value="P:nucleotide-excision repair"/>
    <property type="evidence" value="ECO:0007669"/>
    <property type="project" value="TreeGrafter"/>
</dbReference>
<feature type="compositionally biased region" description="Gly residues" evidence="3">
    <location>
        <begin position="282"/>
        <end position="298"/>
    </location>
</feature>
<keyword evidence="6" id="KW-0347">Helicase</keyword>
<dbReference type="GO" id="GO:0043138">
    <property type="term" value="F:3'-5' DNA helicase activity"/>
    <property type="evidence" value="ECO:0007669"/>
    <property type="project" value="TreeGrafter"/>
</dbReference>
<accession>A0A1X6WT06</accession>
<dbReference type="RefSeq" id="WP_087101742.1">
    <property type="nucleotide sequence ID" value="NZ_FWFG01000010.1"/>
</dbReference>
<dbReference type="PROSITE" id="PS51194">
    <property type="entry name" value="HELICASE_CTER"/>
    <property type="match status" value="1"/>
</dbReference>
<dbReference type="GO" id="GO:0036297">
    <property type="term" value="P:interstrand cross-link repair"/>
    <property type="evidence" value="ECO:0007669"/>
    <property type="project" value="TreeGrafter"/>
</dbReference>
<feature type="domain" description="Helicase C-terminal" evidence="5">
    <location>
        <begin position="360"/>
        <end position="543"/>
    </location>
</feature>
<dbReference type="SUPFAM" id="SSF52540">
    <property type="entry name" value="P-loop containing nucleoside triphosphate hydrolases"/>
    <property type="match status" value="1"/>
</dbReference>
<gene>
    <name evidence="6" type="ORF">FM110_00800</name>
</gene>
<dbReference type="Pfam" id="PF00270">
    <property type="entry name" value="DEAD"/>
    <property type="match status" value="1"/>
</dbReference>
<dbReference type="AlphaFoldDB" id="A0A1X6WT06"/>
<dbReference type="SMART" id="SM00487">
    <property type="entry name" value="DEXDc"/>
    <property type="match status" value="1"/>
</dbReference>
<dbReference type="Gene3D" id="3.40.50.300">
    <property type="entry name" value="P-loop containing nucleotide triphosphate hydrolases"/>
    <property type="match status" value="2"/>
</dbReference>
<sequence>MRAGRAQDLLADLTEPLTRRTCLTHVETLPRRDGRTGDWPAWADPRLLEHLRARGVERPWIHQERAAELAHAGRHTVLATATASGKSLAYLLPALTAIGARSLDPAERRATVLYVSPTKALAADQLTNIDAMARGAGIADARVAVFDGDTPAEQRRWIRRHGTFVLTNPDMLHFGILPGHEQWASFFHALRYVVIDECHSYRGVFGSHVALVLRRLRRIAAHYRSEPTFILASATTANPEVSASRLVGAEVEAITEDGSPRTGLTFALWEPGTRARIDGRPGSTGPGGTGADGTGFGGAGFGGAGSDVAASGAAGAQAGAPPTDAADRLDALAAADGGTVEDEGRGGAAEEPQRRSATSEAAAILADLVERDVQTLVFARSRRGAELVASGARRLLTEKAEQAGHGGGAGALMDAAHRVAAYRGGYLAEERRALEDALRSGELRALASTNALELGIDIAGLDAVVIAGWPGTRASLWQQAGRAGRRHAGGGPAGGGGSGAGGTGALALFVAREDPLDTFVVHHPESVFGASVEAAVFDPANPYVMTPHLCAAAAELPIRDGEEQIFGPTATELLGTLTARGALRRRPTGWYWTLPQSAHDLTDLRGSGGEPVRIVEQGSGALLGTVDAGSAHTQVHDGAVYLHQGRSYVVDHLDVERAVALVHREDPLHSTHPQTASTIRVRQVERTRPWRDGVTLCFGTVDVTDQVTGYQVRDVFTQAVLGQHTLDLPPRTLTTKAVWWEIPAALTERAGIDDEALPGALHAAEHAAISMLPLLATCDRWDIGGVSTALHEDTGMPTIFVYDGAPGGAGFAERGAEGASAWLRSTADMIDECPCTDGCPACVVSPKCGNGNEPLSKAGAASLLAVLAPEG</sequence>
<dbReference type="Proteomes" id="UP000195981">
    <property type="component" value="Unassembled WGS sequence"/>
</dbReference>